<proteinExistence type="predicted"/>
<dbReference type="GO" id="GO:0005315">
    <property type="term" value="F:phosphate transmembrane transporter activity"/>
    <property type="evidence" value="ECO:0007669"/>
    <property type="project" value="InterPro"/>
</dbReference>
<dbReference type="PANTHER" id="PTHR11101:SF55">
    <property type="entry name" value="PHOSPHATE TRANSPORTER"/>
    <property type="match status" value="1"/>
</dbReference>
<comment type="subcellular location">
    <subcellularLocation>
        <location evidence="1">Membrane</location>
        <topology evidence="1">Multi-pass membrane protein</topology>
    </subcellularLocation>
</comment>
<keyword evidence="4" id="KW-0812">Transmembrane</keyword>
<evidence type="ECO:0008006" key="9">
    <source>
        <dbReference type="Google" id="ProtNLM"/>
    </source>
</evidence>
<organism evidence="7 8">
    <name type="scientific">Schizothecium vesticola</name>
    <dbReference type="NCBI Taxonomy" id="314040"/>
    <lineage>
        <taxon>Eukaryota</taxon>
        <taxon>Fungi</taxon>
        <taxon>Dikarya</taxon>
        <taxon>Ascomycota</taxon>
        <taxon>Pezizomycotina</taxon>
        <taxon>Sordariomycetes</taxon>
        <taxon>Sordariomycetidae</taxon>
        <taxon>Sordariales</taxon>
        <taxon>Schizotheciaceae</taxon>
        <taxon>Schizothecium</taxon>
    </lineage>
</organism>
<evidence type="ECO:0000313" key="8">
    <source>
        <dbReference type="Proteomes" id="UP001172155"/>
    </source>
</evidence>
<accession>A0AA40K2J1</accession>
<keyword evidence="8" id="KW-1185">Reference proteome</keyword>
<dbReference type="GO" id="GO:0016020">
    <property type="term" value="C:membrane"/>
    <property type="evidence" value="ECO:0007669"/>
    <property type="project" value="UniProtKB-SubCell"/>
</dbReference>
<evidence type="ECO:0000256" key="4">
    <source>
        <dbReference type="ARBA" id="ARBA00022692"/>
    </source>
</evidence>
<reference evidence="7" key="1">
    <citation type="submission" date="2023-06" db="EMBL/GenBank/DDBJ databases">
        <title>Genome-scale phylogeny and comparative genomics of the fungal order Sordariales.</title>
        <authorList>
            <consortium name="Lawrence Berkeley National Laboratory"/>
            <person name="Hensen N."/>
            <person name="Bonometti L."/>
            <person name="Westerberg I."/>
            <person name="Brannstrom I.O."/>
            <person name="Guillou S."/>
            <person name="Cros-Aarteil S."/>
            <person name="Calhoun S."/>
            <person name="Haridas S."/>
            <person name="Kuo A."/>
            <person name="Mondo S."/>
            <person name="Pangilinan J."/>
            <person name="Riley R."/>
            <person name="LaButti K."/>
            <person name="Andreopoulos B."/>
            <person name="Lipzen A."/>
            <person name="Chen C."/>
            <person name="Yanf M."/>
            <person name="Daum C."/>
            <person name="Ng V."/>
            <person name="Clum A."/>
            <person name="Steindorff A."/>
            <person name="Ohm R."/>
            <person name="Martin F."/>
            <person name="Silar P."/>
            <person name="Natvig D."/>
            <person name="Lalanne C."/>
            <person name="Gautier V."/>
            <person name="Ament-velasquez S.L."/>
            <person name="Kruys A."/>
            <person name="Hutchinson M.I."/>
            <person name="Powell A.J."/>
            <person name="Barry K."/>
            <person name="Miller A.N."/>
            <person name="Grigoriev I.V."/>
            <person name="Debuchy R."/>
            <person name="Gladieux P."/>
            <person name="Thoren M.H."/>
            <person name="Johannesson H."/>
        </authorList>
    </citation>
    <scope>NUCLEOTIDE SEQUENCE</scope>
    <source>
        <strain evidence="7">SMH3187-1</strain>
    </source>
</reference>
<evidence type="ECO:0000256" key="3">
    <source>
        <dbReference type="ARBA" id="ARBA00022592"/>
    </source>
</evidence>
<keyword evidence="5" id="KW-1133">Transmembrane helix</keyword>
<dbReference type="PANTHER" id="PTHR11101">
    <property type="entry name" value="PHOSPHATE TRANSPORTER"/>
    <property type="match status" value="1"/>
</dbReference>
<evidence type="ECO:0000256" key="5">
    <source>
        <dbReference type="ARBA" id="ARBA00022989"/>
    </source>
</evidence>
<protein>
    <recommendedName>
        <fullName evidence="9">Phosphate transporter</fullName>
    </recommendedName>
</protein>
<evidence type="ECO:0000256" key="6">
    <source>
        <dbReference type="ARBA" id="ARBA00023136"/>
    </source>
</evidence>
<dbReference type="EMBL" id="JAUKUD010000005">
    <property type="protein sequence ID" value="KAK0743460.1"/>
    <property type="molecule type" value="Genomic_DNA"/>
</dbReference>
<keyword evidence="3" id="KW-0592">Phosphate transport</keyword>
<evidence type="ECO:0000256" key="2">
    <source>
        <dbReference type="ARBA" id="ARBA00022448"/>
    </source>
</evidence>
<keyword evidence="2" id="KW-0813">Transport</keyword>
<name>A0AA40K2J1_9PEZI</name>
<gene>
    <name evidence="7" type="ORF">B0T18DRAFT_430734</name>
</gene>
<dbReference type="Pfam" id="PF01384">
    <property type="entry name" value="PHO4"/>
    <property type="match status" value="1"/>
</dbReference>
<evidence type="ECO:0000313" key="7">
    <source>
        <dbReference type="EMBL" id="KAK0743460.1"/>
    </source>
</evidence>
<dbReference type="GO" id="GO:0035435">
    <property type="term" value="P:phosphate ion transmembrane transport"/>
    <property type="evidence" value="ECO:0007669"/>
    <property type="project" value="TreeGrafter"/>
</dbReference>
<dbReference type="Proteomes" id="UP001172155">
    <property type="component" value="Unassembled WGS sequence"/>
</dbReference>
<evidence type="ECO:0000256" key="1">
    <source>
        <dbReference type="ARBA" id="ARBA00004141"/>
    </source>
</evidence>
<comment type="caution">
    <text evidence="7">The sequence shown here is derived from an EMBL/GenBank/DDBJ whole genome shotgun (WGS) entry which is preliminary data.</text>
</comment>
<dbReference type="InterPro" id="IPR001204">
    <property type="entry name" value="Phos_transporter"/>
</dbReference>
<dbReference type="AlphaFoldDB" id="A0AA40K2J1"/>
<sequence length="121" mass="12937">MELGTNPHYENRIEHLWAYPQVVSAIMMSLSHGSNGVADAVGPWAAVYQTYQTGEVGFKSAAPVWILAFSPTRGYAMELGAAIKVLLASRLGLPMSATQTITGAVLGVSLMNLDLGATNWR</sequence>
<keyword evidence="6" id="KW-0472">Membrane</keyword>